<keyword evidence="1" id="KW-1185">Reference proteome</keyword>
<accession>A0AC58PZT3</accession>
<organism evidence="1 2">
    <name type="scientific">Camelus bactrianus</name>
    <name type="common">Bactrian camel</name>
    <dbReference type="NCBI Taxonomy" id="9837"/>
    <lineage>
        <taxon>Eukaryota</taxon>
        <taxon>Metazoa</taxon>
        <taxon>Chordata</taxon>
        <taxon>Craniata</taxon>
        <taxon>Vertebrata</taxon>
        <taxon>Euteleostomi</taxon>
        <taxon>Mammalia</taxon>
        <taxon>Eutheria</taxon>
        <taxon>Laurasiatheria</taxon>
        <taxon>Artiodactyla</taxon>
        <taxon>Tylopoda</taxon>
        <taxon>Camelidae</taxon>
        <taxon>Camelus</taxon>
    </lineage>
</organism>
<sequence length="502" mass="56184">MGAAFAMAFLWLAVCLTPISCLLQMDQDPDPVIKNLRMDPERKRMSWDLHGNVSQIWCFVNSRRAHKARNNTYCKFAHIPCQATNYSVSVTQGPPFSGWIQHPKLEGKARAAAENLTCWVHDADLLTCTWAVGREAPRDTQYHLYLENLHSLQKWPCSQYRQDEWGTNVECRFDDLSVLSPELNRFSVNGSSRESPIPCSEITKTLHEIERLTAPTITSAWCNQTYSIVQWQVRSHFREDFEYELEMQQGAHLEHKQTEDNFLKLSNPGTYTVRIRARHTAMLAPSWGEWSVRERFVCGRAPLPVWLTSLLIALGTLLALALVLLLCRRYAVMQQLFPPIPHVKDPISDHLQNERMVRGGPAVRGSVGHEGWPGKIARWPGRKRSSRSAQWRRCRFWGKTETGAQPSLSAGRRGLGGGAQPGGGGTIGRLWGRVVGSPMQFTRGYLPEENKISVVLISQIKGFFTPLLGPGGGGSPQRHQDALSSLLELAASAPTSTGLAPS</sequence>
<keyword evidence="2" id="KW-0675">Receptor</keyword>
<reference evidence="2" key="1">
    <citation type="submission" date="2025-08" db="UniProtKB">
        <authorList>
            <consortium name="RefSeq"/>
        </authorList>
    </citation>
    <scope>IDENTIFICATION</scope>
    <source>
        <tissue evidence="2">Blood</tissue>
    </source>
</reference>
<gene>
    <name evidence="2" type="primary">IL3RA</name>
</gene>
<proteinExistence type="predicted"/>
<dbReference type="Proteomes" id="UP001732780">
    <property type="component" value="Chromosome X"/>
</dbReference>
<evidence type="ECO:0000313" key="2">
    <source>
        <dbReference type="RefSeq" id="XP_074215547.1"/>
    </source>
</evidence>
<dbReference type="RefSeq" id="XP_074215547.1">
    <property type="nucleotide sequence ID" value="XM_074359446.1"/>
</dbReference>
<name>A0AC58PZT3_CAMBA</name>
<evidence type="ECO:0000313" key="1">
    <source>
        <dbReference type="Proteomes" id="UP001732780"/>
    </source>
</evidence>
<protein>
    <submittedName>
        <fullName evidence="2">Interleukin-3 receptor subunit alpha isoform X1</fullName>
    </submittedName>
</protein>